<evidence type="ECO:0000313" key="2">
    <source>
        <dbReference type="Proteomes" id="UP001152795"/>
    </source>
</evidence>
<dbReference type="EMBL" id="CACRXK020007825">
    <property type="protein sequence ID" value="CAB4013285.1"/>
    <property type="molecule type" value="Genomic_DNA"/>
</dbReference>
<proteinExistence type="predicted"/>
<dbReference type="PANTHER" id="PTHR47018">
    <property type="entry name" value="CXC DOMAIN-CONTAINING PROTEIN-RELATED"/>
    <property type="match status" value="1"/>
</dbReference>
<reference evidence="1" key="1">
    <citation type="submission" date="2020-04" db="EMBL/GenBank/DDBJ databases">
        <authorList>
            <person name="Alioto T."/>
            <person name="Alioto T."/>
            <person name="Gomez Garrido J."/>
        </authorList>
    </citation>
    <scope>NUCLEOTIDE SEQUENCE</scope>
    <source>
        <strain evidence="1">A484AB</strain>
    </source>
</reference>
<protein>
    <submittedName>
        <fullName evidence="1">Uncharacterized protein</fullName>
    </submittedName>
</protein>
<keyword evidence="2" id="KW-1185">Reference proteome</keyword>
<sequence length="1073" mass="119650">MFLNLLFGGERLLDEETIEEKENEVRSKALAVAQDIMYGVSNGKKWTPKHIGLGSTLHQVTRSKDLVKLFHKAGHILSYDQILQLDTGLAESVLNSLDEKSGTVIPPNLVQGNFVHFSADNIDILDETLDGKNTFHATQIAAWQRGAENSSLLHGVNPSKKRSLDIPESMDKIETIVARKSNPVFFKAVKTTWYDQAEDKKECKQAAKATDLAFNMLRSEGTIGDHMKGPGLVDSWIESGLLGPNAAETVMNGKAYKRAMRAHMILKFCKTINVDLALQISRLLSSEQNVDDLITCLKSPQFQTVFDEFLTQKCQENVNFQFWWSYMEMIFILLDFTRAQREGDWELYLDSFRAMLPYFFRYDHLNYAKWGSVFIAEMEQLPYEVLQEFKKGNFVVKWKEGAFNEVSADHSLEWLNGIGKRGGGIVGITKTSSALSRWALSYNLRSEIAEKTHEMFGLVQEDTYCHNESAPARIVRDNKDEESLISVFEQHDVFSPTSHPECLFSIATKDLATFEIQESLLGAKDMGQKQVKDFVQQRLTEPLQQQPNNEQGDTKVQFTDTMHKNNALTFDSLYQVAKGGKEKEKNTILRADRSVLQRLIVAYGAGREVDLHNVLSHELMSVPISLADTNGKLRTGQKAALADVLTRGIECPSAIDLQGSACLLIDGMALVAAVGKPADAQTFGAYADRFQDAVLVAGSRYQQIHVLFDRYEKSSIKAGTRERRTRTIRPVRRVIENKNVPLPNSWSNFLALPENKANLAKFLSEHLIANAPQEKVIVVAGGFSDGKEAQSSSQLVDPSLLCADHEEADTRLVLHAIVNSCDTVVVSARDTDVLLLLVAHLPSMPSPNVWMMAGTAARRKFFNIWAISENLPAGSLSALLPFHALTGCDTTSYISNHSKVSAWKTFEDKHYLLASLGEGELSANKVRDAEKFICAIYNCGHMESVNDARVLLFSKTKKPEALPPTKDALELHIKRVHYQSLVWKQASCQDTILPNPDGMGWKRESEGGSKLVPLLMTKEPIPNACKEIISCSCKSGCTTLRCGCKKAKLFCTGVCGCSVDEKISCKNKCDNYK</sequence>
<evidence type="ECO:0000313" key="1">
    <source>
        <dbReference type="EMBL" id="CAB4013285.1"/>
    </source>
</evidence>
<accession>A0A7D9IU75</accession>
<dbReference type="PANTHER" id="PTHR47018:SF3">
    <property type="entry name" value="MYCBP-ASSOCIATED PROTEIN"/>
    <property type="match status" value="1"/>
</dbReference>
<dbReference type="Proteomes" id="UP001152795">
    <property type="component" value="Unassembled WGS sequence"/>
</dbReference>
<gene>
    <name evidence="1" type="ORF">PACLA_8A033566</name>
</gene>
<dbReference type="SMART" id="SM01114">
    <property type="entry name" value="CXC"/>
    <property type="match status" value="1"/>
</dbReference>
<comment type="caution">
    <text evidence="1">The sequence shown here is derived from an EMBL/GenBank/DDBJ whole genome shotgun (WGS) entry which is preliminary data.</text>
</comment>
<organism evidence="1 2">
    <name type="scientific">Paramuricea clavata</name>
    <name type="common">Red gorgonian</name>
    <name type="synonym">Violescent sea-whip</name>
    <dbReference type="NCBI Taxonomy" id="317549"/>
    <lineage>
        <taxon>Eukaryota</taxon>
        <taxon>Metazoa</taxon>
        <taxon>Cnidaria</taxon>
        <taxon>Anthozoa</taxon>
        <taxon>Octocorallia</taxon>
        <taxon>Malacalcyonacea</taxon>
        <taxon>Plexauridae</taxon>
        <taxon>Paramuricea</taxon>
    </lineage>
</organism>
<name>A0A7D9IU75_PARCT</name>
<dbReference type="OrthoDB" id="5957431at2759"/>
<dbReference type="InterPro" id="IPR033467">
    <property type="entry name" value="Tesmin/TSO1-like_CXC"/>
</dbReference>
<dbReference type="AlphaFoldDB" id="A0A7D9IU75"/>